<dbReference type="AlphaFoldDB" id="A0A0C3QFD1"/>
<organism evidence="5 6">
    <name type="scientific">Tulasnella calospora MUT 4182</name>
    <dbReference type="NCBI Taxonomy" id="1051891"/>
    <lineage>
        <taxon>Eukaryota</taxon>
        <taxon>Fungi</taxon>
        <taxon>Dikarya</taxon>
        <taxon>Basidiomycota</taxon>
        <taxon>Agaricomycotina</taxon>
        <taxon>Agaricomycetes</taxon>
        <taxon>Cantharellales</taxon>
        <taxon>Tulasnellaceae</taxon>
        <taxon>Tulasnella</taxon>
    </lineage>
</organism>
<dbReference type="Proteomes" id="UP000054248">
    <property type="component" value="Unassembled WGS sequence"/>
</dbReference>
<dbReference type="OrthoDB" id="5043642at2759"/>
<evidence type="ECO:0000256" key="2">
    <source>
        <dbReference type="ARBA" id="ARBA00022679"/>
    </source>
</evidence>
<evidence type="ECO:0000256" key="3">
    <source>
        <dbReference type="ARBA" id="ARBA00023315"/>
    </source>
</evidence>
<evidence type="ECO:0000256" key="1">
    <source>
        <dbReference type="ARBA" id="ARBA00009342"/>
    </source>
</evidence>
<keyword evidence="6" id="KW-1185">Reference proteome</keyword>
<evidence type="ECO:0000313" key="6">
    <source>
        <dbReference type="Proteomes" id="UP000054248"/>
    </source>
</evidence>
<dbReference type="InterPro" id="IPR016181">
    <property type="entry name" value="Acyl_CoA_acyltransferase"/>
</dbReference>
<evidence type="ECO:0000313" key="5">
    <source>
        <dbReference type="EMBL" id="KIO24786.1"/>
    </source>
</evidence>
<dbReference type="Pfam" id="PF13302">
    <property type="entry name" value="Acetyltransf_3"/>
    <property type="match status" value="1"/>
</dbReference>
<gene>
    <name evidence="5" type="ORF">M407DRAFT_15364</name>
</gene>
<dbReference type="EMBL" id="KN823054">
    <property type="protein sequence ID" value="KIO24786.1"/>
    <property type="molecule type" value="Genomic_DNA"/>
</dbReference>
<dbReference type="HOGENOM" id="CLU_073102_0_0_1"/>
<evidence type="ECO:0000259" key="4">
    <source>
        <dbReference type="PROSITE" id="PS51186"/>
    </source>
</evidence>
<dbReference type="SUPFAM" id="SSF55729">
    <property type="entry name" value="Acyl-CoA N-acyltransferases (Nat)"/>
    <property type="match status" value="1"/>
</dbReference>
<dbReference type="PANTHER" id="PTHR13256:SF16">
    <property type="entry name" value="ALPHA_BETA-TUBULIN-N-ACETYLTRANSFERASE 9"/>
    <property type="match status" value="1"/>
</dbReference>
<dbReference type="PANTHER" id="PTHR13256">
    <property type="entry name" value="N-ACETYLTRANSFERASE 9"/>
    <property type="match status" value="1"/>
</dbReference>
<dbReference type="InterPro" id="IPR000182">
    <property type="entry name" value="GNAT_dom"/>
</dbReference>
<reference evidence="5 6" key="1">
    <citation type="submission" date="2014-04" db="EMBL/GenBank/DDBJ databases">
        <authorList>
            <consortium name="DOE Joint Genome Institute"/>
            <person name="Kuo A."/>
            <person name="Girlanda M."/>
            <person name="Perotto S."/>
            <person name="Kohler A."/>
            <person name="Nagy L.G."/>
            <person name="Floudas D."/>
            <person name="Copeland A."/>
            <person name="Barry K.W."/>
            <person name="Cichocki N."/>
            <person name="Veneault-Fourrey C."/>
            <person name="LaButti K."/>
            <person name="Lindquist E.A."/>
            <person name="Lipzen A."/>
            <person name="Lundell T."/>
            <person name="Morin E."/>
            <person name="Murat C."/>
            <person name="Sun H."/>
            <person name="Tunlid A."/>
            <person name="Henrissat B."/>
            <person name="Grigoriev I.V."/>
            <person name="Hibbett D.S."/>
            <person name="Martin F."/>
            <person name="Nordberg H.P."/>
            <person name="Cantor M.N."/>
            <person name="Hua S.X."/>
        </authorList>
    </citation>
    <scope>NUCLEOTIDE SEQUENCE [LARGE SCALE GENOMIC DNA]</scope>
    <source>
        <strain evidence="5 6">MUT 4182</strain>
    </source>
</reference>
<dbReference type="GO" id="GO:0008080">
    <property type="term" value="F:N-acetyltransferase activity"/>
    <property type="evidence" value="ECO:0007669"/>
    <property type="project" value="InterPro"/>
</dbReference>
<dbReference type="STRING" id="1051891.A0A0C3QFD1"/>
<name>A0A0C3QFD1_9AGAM</name>
<dbReference type="InterPro" id="IPR039135">
    <property type="entry name" value="NAT9-like"/>
</dbReference>
<reference evidence="6" key="2">
    <citation type="submission" date="2015-01" db="EMBL/GenBank/DDBJ databases">
        <title>Evolutionary Origins and Diversification of the Mycorrhizal Mutualists.</title>
        <authorList>
            <consortium name="DOE Joint Genome Institute"/>
            <consortium name="Mycorrhizal Genomics Consortium"/>
            <person name="Kohler A."/>
            <person name="Kuo A."/>
            <person name="Nagy L.G."/>
            <person name="Floudas D."/>
            <person name="Copeland A."/>
            <person name="Barry K.W."/>
            <person name="Cichocki N."/>
            <person name="Veneault-Fourrey C."/>
            <person name="LaButti K."/>
            <person name="Lindquist E.A."/>
            <person name="Lipzen A."/>
            <person name="Lundell T."/>
            <person name="Morin E."/>
            <person name="Murat C."/>
            <person name="Riley R."/>
            <person name="Ohm R."/>
            <person name="Sun H."/>
            <person name="Tunlid A."/>
            <person name="Henrissat B."/>
            <person name="Grigoriev I.V."/>
            <person name="Hibbett D.S."/>
            <person name="Martin F."/>
        </authorList>
    </citation>
    <scope>NUCLEOTIDE SEQUENCE [LARGE SCALE GENOMIC DNA]</scope>
    <source>
        <strain evidence="6">MUT 4182</strain>
    </source>
</reference>
<comment type="similarity">
    <text evidence="1">Belongs to the acetyltransferase family. GNAT subfamily.</text>
</comment>
<keyword evidence="2" id="KW-0808">Transferase</keyword>
<protein>
    <recommendedName>
        <fullName evidence="4">N-acetyltransferase domain-containing protein</fullName>
    </recommendedName>
</protein>
<feature type="domain" description="N-acetyltransferase" evidence="4">
    <location>
        <begin position="37"/>
        <end position="196"/>
    </location>
</feature>
<dbReference type="PROSITE" id="PS51186">
    <property type="entry name" value="GNAT"/>
    <property type="match status" value="1"/>
</dbReference>
<keyword evidence="3" id="KW-0012">Acyltransferase</keyword>
<proteinExistence type="inferred from homology"/>
<sequence>MRVNANTCIVGASVVLVPYRLEHVPRYHCWMTDPKLQELTASEPLSYEQEVEMQQKWKEDEDKLTFIVLGRASTNGGEDLSICTEDVRRLPMIGDVNLFFNRTADEEGNDALEVECEVMIAEPEYRGKGLGHAALSMLLSYASLPVPDGLGVPTSCFVAKVGLENLPSRALFRKLGFKETKVVEIFNEVELKYDTEATSHPEWLKGEKMVYD</sequence>
<dbReference type="Gene3D" id="3.40.630.30">
    <property type="match status" value="1"/>
</dbReference>
<accession>A0A0C3QFD1</accession>